<feature type="transmembrane region" description="Helical" evidence="5">
    <location>
        <begin position="200"/>
        <end position="217"/>
    </location>
</feature>
<dbReference type="AlphaFoldDB" id="A0AAQ3LDE0"/>
<proteinExistence type="predicted"/>
<feature type="transmembrane region" description="Helical" evidence="5">
    <location>
        <begin position="99"/>
        <end position="119"/>
    </location>
</feature>
<evidence type="ECO:0000256" key="1">
    <source>
        <dbReference type="ARBA" id="ARBA00004141"/>
    </source>
</evidence>
<feature type="transmembrane region" description="Helical" evidence="5">
    <location>
        <begin position="422"/>
        <end position="441"/>
    </location>
</feature>
<feature type="transmembrane region" description="Helical" evidence="5">
    <location>
        <begin position="174"/>
        <end position="193"/>
    </location>
</feature>
<evidence type="ECO:0000256" key="4">
    <source>
        <dbReference type="ARBA" id="ARBA00023136"/>
    </source>
</evidence>
<feature type="transmembrane region" description="Helical" evidence="5">
    <location>
        <begin position="333"/>
        <end position="356"/>
    </location>
</feature>
<feature type="transmembrane region" description="Helical" evidence="5">
    <location>
        <begin position="12"/>
        <end position="42"/>
    </location>
</feature>
<dbReference type="PANTHER" id="PTHR37422">
    <property type="entry name" value="TEICHURONIC ACID BIOSYNTHESIS PROTEIN TUAE"/>
    <property type="match status" value="1"/>
</dbReference>
<feature type="domain" description="O-antigen ligase-related" evidence="6">
    <location>
        <begin position="206"/>
        <end position="348"/>
    </location>
</feature>
<dbReference type="Pfam" id="PF04932">
    <property type="entry name" value="Wzy_C"/>
    <property type="match status" value="1"/>
</dbReference>
<dbReference type="InterPro" id="IPR007016">
    <property type="entry name" value="O-antigen_ligase-rel_domated"/>
</dbReference>
<feature type="transmembrane region" description="Helical" evidence="5">
    <location>
        <begin position="54"/>
        <end position="73"/>
    </location>
</feature>
<organism evidence="7 8">
    <name type="scientific">Rubellicoccus peritrichatus</name>
    <dbReference type="NCBI Taxonomy" id="3080537"/>
    <lineage>
        <taxon>Bacteria</taxon>
        <taxon>Pseudomonadati</taxon>
        <taxon>Verrucomicrobiota</taxon>
        <taxon>Opitutia</taxon>
        <taxon>Puniceicoccales</taxon>
        <taxon>Cerasicoccaceae</taxon>
        <taxon>Rubellicoccus</taxon>
    </lineage>
</organism>
<evidence type="ECO:0000256" key="5">
    <source>
        <dbReference type="SAM" id="Phobius"/>
    </source>
</evidence>
<dbReference type="Proteomes" id="UP001304300">
    <property type="component" value="Chromosome"/>
</dbReference>
<dbReference type="RefSeq" id="WP_317835976.1">
    <property type="nucleotide sequence ID" value="NZ_CP136920.1"/>
</dbReference>
<dbReference type="KEGG" id="puo:RZN69_10000"/>
<dbReference type="GO" id="GO:0016874">
    <property type="term" value="F:ligase activity"/>
    <property type="evidence" value="ECO:0007669"/>
    <property type="project" value="UniProtKB-KW"/>
</dbReference>
<comment type="subcellular location">
    <subcellularLocation>
        <location evidence="1">Membrane</location>
        <topology evidence="1">Multi-pass membrane protein</topology>
    </subcellularLocation>
</comment>
<keyword evidence="2 5" id="KW-0812">Transmembrane</keyword>
<evidence type="ECO:0000259" key="6">
    <source>
        <dbReference type="Pfam" id="PF04932"/>
    </source>
</evidence>
<evidence type="ECO:0000313" key="8">
    <source>
        <dbReference type="Proteomes" id="UP001304300"/>
    </source>
</evidence>
<accession>A0AAQ3LDE0</accession>
<evidence type="ECO:0000256" key="2">
    <source>
        <dbReference type="ARBA" id="ARBA00022692"/>
    </source>
</evidence>
<sequence length="782" mass="88800">MPTTVGRYALVLGLLLLLLFGGGAPIWAQSLVLIIGGFWAVLHPPLKTPSRKMDWALIVFTLWSLTAFLPSGLLGKPSWHENMAEVGWEPGWFTTGQPWFSAELIVILLAGITWFYLIWNLKIDYDDRRRLLWVFVVGMALLGLGASWGSLNGYRSPYQAEGLSFSYFPNKNHSGLVLAMGAVAAFALTVHMMRCRRRSGFIAFVCLLFSFSGVIFSMSRAGLILFFVGAIASYLIAFNVRRSIRLLRYVAPLIVLVMSVLLILGRDSLERFSFWTDFDSASDLRIGIYRDTFEMITKLPPVALTIGNFSAVFPQFRDASVVGQSIIHPESDWMWVMAELGVPGFSLLAIAVLVALARYIPFGSDRTMAYRAIAFGPVVIFLIHSLIDVPAHRFGAILLAFLFYRLSVAERAGELRSVTPQFVYRLFGFVLIIAGSAWLVGSVFNLPWNSRIADEKAREALSVEFASGAKDRIAEALELGMSARPLDWWYYTMRARYKLSYERDAEGAREDFLIARALEPISAEVPFQEGVTWLSFNHRMAVDAWREALQRKSLVPISLYREMLDKAGQRPRFNRELANLTILEPDFRVLYLKRRSGSDFDEAIIYELDRDPTFSMYSPAQKDTIFQRWALSGDGSNLRHHLLSFPEISDIAWYYSGLSLAAEGKYEAAIDEVKPFLPAPRFPEFTQFSIVSDQELRQTFIINPDDLVRGSILLKRQLDRSDLEGATETLGILFKAKDIPDYVLYWKGELERSRGQYRKAWNTWEPYLKSYVQEHIVRASKE</sequence>
<keyword evidence="7" id="KW-0436">Ligase</keyword>
<keyword evidence="3 5" id="KW-1133">Transmembrane helix</keyword>
<keyword evidence="8" id="KW-1185">Reference proteome</keyword>
<name>A0AAQ3LDE0_9BACT</name>
<evidence type="ECO:0000256" key="3">
    <source>
        <dbReference type="ARBA" id="ARBA00022989"/>
    </source>
</evidence>
<dbReference type="PANTHER" id="PTHR37422:SF13">
    <property type="entry name" value="LIPOPOLYSACCHARIDE BIOSYNTHESIS PROTEIN PA4999-RELATED"/>
    <property type="match status" value="1"/>
</dbReference>
<reference evidence="7 8" key="1">
    <citation type="submission" date="2023-10" db="EMBL/GenBank/DDBJ databases">
        <title>Rubellicoccus peritrichatus gen. nov., sp. nov., isolated from an algae of coral reef tank.</title>
        <authorList>
            <person name="Luo J."/>
        </authorList>
    </citation>
    <scope>NUCLEOTIDE SEQUENCE [LARGE SCALE GENOMIC DNA]</scope>
    <source>
        <strain evidence="7 8">CR14</strain>
    </source>
</reference>
<feature type="transmembrane region" description="Helical" evidence="5">
    <location>
        <begin position="131"/>
        <end position="154"/>
    </location>
</feature>
<feature type="transmembrane region" description="Helical" evidence="5">
    <location>
        <begin position="368"/>
        <end position="387"/>
    </location>
</feature>
<dbReference type="EMBL" id="CP136920">
    <property type="protein sequence ID" value="WOO43421.1"/>
    <property type="molecule type" value="Genomic_DNA"/>
</dbReference>
<protein>
    <submittedName>
        <fullName evidence="7">O-antigen ligase family protein</fullName>
    </submittedName>
</protein>
<evidence type="ECO:0000313" key="7">
    <source>
        <dbReference type="EMBL" id="WOO43421.1"/>
    </source>
</evidence>
<keyword evidence="4 5" id="KW-0472">Membrane</keyword>
<dbReference type="GO" id="GO:0016020">
    <property type="term" value="C:membrane"/>
    <property type="evidence" value="ECO:0007669"/>
    <property type="project" value="UniProtKB-SubCell"/>
</dbReference>
<feature type="transmembrane region" description="Helical" evidence="5">
    <location>
        <begin position="393"/>
        <end position="410"/>
    </location>
</feature>
<feature type="transmembrane region" description="Helical" evidence="5">
    <location>
        <begin position="247"/>
        <end position="265"/>
    </location>
</feature>
<dbReference type="InterPro" id="IPR051533">
    <property type="entry name" value="WaaL-like"/>
</dbReference>
<feature type="transmembrane region" description="Helical" evidence="5">
    <location>
        <begin position="223"/>
        <end position="240"/>
    </location>
</feature>
<gene>
    <name evidence="7" type="ORF">RZN69_10000</name>
</gene>